<dbReference type="KEGG" id="tra:Trad_0280"/>
<dbReference type="RefSeq" id="WP_013176800.1">
    <property type="nucleotide sequence ID" value="NC_014221.1"/>
</dbReference>
<organism evidence="5 6">
    <name type="scientific">Truepera radiovictrix (strain DSM 17093 / CIP 108686 / LMG 22925 / RQ-24)</name>
    <dbReference type="NCBI Taxonomy" id="649638"/>
    <lineage>
        <taxon>Bacteria</taxon>
        <taxon>Thermotogati</taxon>
        <taxon>Deinococcota</taxon>
        <taxon>Deinococci</taxon>
        <taxon>Trueperales</taxon>
        <taxon>Trueperaceae</taxon>
        <taxon>Truepera</taxon>
    </lineage>
</organism>
<keyword evidence="2" id="KW-0805">Transcription regulation</keyword>
<dbReference type="Gene3D" id="1.10.10.10">
    <property type="entry name" value="Winged helix-like DNA-binding domain superfamily/Winged helix DNA-binding domain"/>
    <property type="match status" value="1"/>
</dbReference>
<dbReference type="GO" id="GO:0003677">
    <property type="term" value="F:DNA binding"/>
    <property type="evidence" value="ECO:0007669"/>
    <property type="project" value="UniProtKB-KW"/>
</dbReference>
<dbReference type="eggNOG" id="COG3682">
    <property type="taxonomic scope" value="Bacteria"/>
</dbReference>
<dbReference type="GO" id="GO:0045892">
    <property type="term" value="P:negative regulation of DNA-templated transcription"/>
    <property type="evidence" value="ECO:0007669"/>
    <property type="project" value="InterPro"/>
</dbReference>
<gene>
    <name evidence="5" type="ordered locus">Trad_0280</name>
</gene>
<evidence type="ECO:0000256" key="3">
    <source>
        <dbReference type="ARBA" id="ARBA00023125"/>
    </source>
</evidence>
<evidence type="ECO:0000256" key="1">
    <source>
        <dbReference type="ARBA" id="ARBA00011046"/>
    </source>
</evidence>
<sequence length="135" mass="15014">MSSPSTPPRPTDAELAILRVLWQRGPSTVREVHDALTGTGDGKAVRYTTTLKQLQVMTDKGLVRRDERSRTHVYEAASSEEETQGALLEHLLRSAFGGSAQQLFLRALSRKVASAEELDELRRLLDERGRGDGER</sequence>
<reference evidence="6" key="1">
    <citation type="submission" date="2010-05" db="EMBL/GenBank/DDBJ databases">
        <title>The complete genome of Truepera radiovictris DSM 17093.</title>
        <authorList>
            <consortium name="US DOE Joint Genome Institute (JGI-PGF)"/>
            <person name="Lucas S."/>
            <person name="Copeland A."/>
            <person name="Lapidus A."/>
            <person name="Glavina del Rio T."/>
            <person name="Dalin E."/>
            <person name="Tice H."/>
            <person name="Bruce D."/>
            <person name="Goodwin L."/>
            <person name="Pitluck S."/>
            <person name="Kyrpides N."/>
            <person name="Mavromatis K."/>
            <person name="Ovchinnikova G."/>
            <person name="Munk A.C."/>
            <person name="Detter J.C."/>
            <person name="Han C."/>
            <person name="Tapia R."/>
            <person name="Land M."/>
            <person name="Hauser L."/>
            <person name="Markowitz V."/>
            <person name="Cheng J.-F."/>
            <person name="Hugenholtz P."/>
            <person name="Woyke T."/>
            <person name="Wu D."/>
            <person name="Tindall B."/>
            <person name="Pomrenke H.G."/>
            <person name="Brambilla E."/>
            <person name="Klenk H.-P."/>
            <person name="Eisen J.A."/>
        </authorList>
    </citation>
    <scope>NUCLEOTIDE SEQUENCE [LARGE SCALE GENOMIC DNA]</scope>
    <source>
        <strain evidence="6">DSM 17093 / CIP 108686 / LMG 22925 / RQ-24</strain>
    </source>
</reference>
<accession>D7CR20</accession>
<keyword evidence="6" id="KW-1185">Reference proteome</keyword>
<protein>
    <submittedName>
        <fullName evidence="5">Transcriptional repressor, CopY family</fullName>
    </submittedName>
</protein>
<evidence type="ECO:0000256" key="2">
    <source>
        <dbReference type="ARBA" id="ARBA00023015"/>
    </source>
</evidence>
<name>D7CR20_TRURR</name>
<keyword evidence="3" id="KW-0238">DNA-binding</keyword>
<comment type="similarity">
    <text evidence="1">Belongs to the BlaI transcriptional regulatory family.</text>
</comment>
<dbReference type="EMBL" id="CP002049">
    <property type="protein sequence ID" value="ADI13420.1"/>
    <property type="molecule type" value="Genomic_DNA"/>
</dbReference>
<dbReference type="OrthoDB" id="279010at2"/>
<evidence type="ECO:0000256" key="4">
    <source>
        <dbReference type="ARBA" id="ARBA00023163"/>
    </source>
</evidence>
<dbReference type="InterPro" id="IPR005650">
    <property type="entry name" value="BlaI_family"/>
</dbReference>
<reference evidence="5 6" key="2">
    <citation type="journal article" date="2011" name="Stand. Genomic Sci.">
        <title>Complete genome sequence of Truepera radiovictrix type strain (RQ-24).</title>
        <authorList>
            <person name="Ivanova N."/>
            <person name="Rohde C."/>
            <person name="Munk C."/>
            <person name="Nolan M."/>
            <person name="Lucas S."/>
            <person name="Del Rio T.G."/>
            <person name="Tice H."/>
            <person name="Deshpande S."/>
            <person name="Cheng J.F."/>
            <person name="Tapia R."/>
            <person name="Han C."/>
            <person name="Goodwin L."/>
            <person name="Pitluck S."/>
            <person name="Liolios K."/>
            <person name="Mavromatis K."/>
            <person name="Mikhailova N."/>
            <person name="Pati A."/>
            <person name="Chen A."/>
            <person name="Palaniappan K."/>
            <person name="Land M."/>
            <person name="Hauser L."/>
            <person name="Chang Y.J."/>
            <person name="Jeffries C.D."/>
            <person name="Brambilla E."/>
            <person name="Rohde M."/>
            <person name="Goker M."/>
            <person name="Tindall B.J."/>
            <person name="Woyke T."/>
            <person name="Bristow J."/>
            <person name="Eisen J.A."/>
            <person name="Markowitz V."/>
            <person name="Hugenholtz P."/>
            <person name="Kyrpides N.C."/>
            <person name="Klenk H.P."/>
            <person name="Lapidus A."/>
        </authorList>
    </citation>
    <scope>NUCLEOTIDE SEQUENCE [LARGE SCALE GENOMIC DNA]</scope>
    <source>
        <strain evidence="6">DSM 17093 / CIP 108686 / LMG 22925 / RQ-24</strain>
    </source>
</reference>
<dbReference type="PIRSF" id="PIRSF019455">
    <property type="entry name" value="CopR_AtkY"/>
    <property type="match status" value="1"/>
</dbReference>
<dbReference type="STRING" id="649638.Trad_0280"/>
<evidence type="ECO:0000313" key="6">
    <source>
        <dbReference type="Proteomes" id="UP000000379"/>
    </source>
</evidence>
<dbReference type="SUPFAM" id="SSF46785">
    <property type="entry name" value="Winged helix' DNA-binding domain"/>
    <property type="match status" value="1"/>
</dbReference>
<dbReference type="InterPro" id="IPR036388">
    <property type="entry name" value="WH-like_DNA-bd_sf"/>
</dbReference>
<dbReference type="Pfam" id="PF03965">
    <property type="entry name" value="Penicillinase_R"/>
    <property type="match status" value="1"/>
</dbReference>
<dbReference type="HOGENOM" id="CLU_119090_4_2_0"/>
<dbReference type="Proteomes" id="UP000000379">
    <property type="component" value="Chromosome"/>
</dbReference>
<dbReference type="InterPro" id="IPR036390">
    <property type="entry name" value="WH_DNA-bd_sf"/>
</dbReference>
<dbReference type="AlphaFoldDB" id="D7CR20"/>
<evidence type="ECO:0000313" key="5">
    <source>
        <dbReference type="EMBL" id="ADI13420.1"/>
    </source>
</evidence>
<proteinExistence type="inferred from homology"/>
<keyword evidence="4" id="KW-0804">Transcription</keyword>
<dbReference type="Gene3D" id="1.10.4040.10">
    <property type="entry name" value="Penicillinase repressor domain"/>
    <property type="match status" value="1"/>
</dbReference>